<evidence type="ECO:0000313" key="1">
    <source>
        <dbReference type="EMBL" id="MCH4295565.1"/>
    </source>
</evidence>
<dbReference type="Proteomes" id="UP001297581">
    <property type="component" value="Unassembled WGS sequence"/>
</dbReference>
<dbReference type="RefSeq" id="WP_240591748.1">
    <property type="nucleotide sequence ID" value="NZ_JAKUDL010000005.1"/>
</dbReference>
<sequence length="329" mass="36133">MAALPVIEYRWDDPGAPQLVNRTAAEWIDVFKKCLVDGYGTKPGAGWSVAFENEASKQVMFQTAMNIPGHTGGFWKLWPKDGQETQNNATMLNRSGVLVTGLDPNWDTVPNASYQNAFYGYYVNKWIILATPISFYIFTGSDNRPYMFNATVEHPCFGVGALDSAYPNDASEHTLMVASLSSNEASGHWSRCLGYISSGVNAVPLAETSGTQSKQWYRHRLPFDSFGASSSTNTPGTGCPNPVYGRHLLYSAVAAYNSGTDSEGTLIKDSLLAPLFRGGFPGLRQMSTSGFSDQLWPQTRVINGQKHYLLSNPNSGGCNLWVNAEEWYE</sequence>
<proteinExistence type="predicted"/>
<evidence type="ECO:0000313" key="2">
    <source>
        <dbReference type="Proteomes" id="UP001297581"/>
    </source>
</evidence>
<dbReference type="AlphaFoldDB" id="A0AAJ1FC32"/>
<accession>A0AAJ1FC32</accession>
<gene>
    <name evidence="1" type="ORF">MJ923_14750</name>
</gene>
<reference evidence="1 2" key="1">
    <citation type="submission" date="2022-02" db="EMBL/GenBank/DDBJ databases">
        <title>The genome sequence of Shewanella sp. 3B26.</title>
        <authorList>
            <person name="Du J."/>
        </authorList>
    </citation>
    <scope>NUCLEOTIDE SEQUENCE [LARGE SCALE GENOMIC DNA]</scope>
    <source>
        <strain evidence="1 2">3B26</strain>
    </source>
</reference>
<keyword evidence="2" id="KW-1185">Reference proteome</keyword>
<comment type="caution">
    <text evidence="1">The sequence shown here is derived from an EMBL/GenBank/DDBJ whole genome shotgun (WGS) entry which is preliminary data.</text>
</comment>
<name>A0AAJ1FC32_9GAMM</name>
<protein>
    <submittedName>
        <fullName evidence="1">Uncharacterized protein</fullName>
    </submittedName>
</protein>
<organism evidence="1 2">
    <name type="scientific">Shewanella zhuhaiensis</name>
    <dbReference type="NCBI Taxonomy" id="2919576"/>
    <lineage>
        <taxon>Bacteria</taxon>
        <taxon>Pseudomonadati</taxon>
        <taxon>Pseudomonadota</taxon>
        <taxon>Gammaproteobacteria</taxon>
        <taxon>Alteromonadales</taxon>
        <taxon>Shewanellaceae</taxon>
        <taxon>Shewanella</taxon>
    </lineage>
</organism>
<dbReference type="EMBL" id="JAKUDL010000005">
    <property type="protein sequence ID" value="MCH4295565.1"/>
    <property type="molecule type" value="Genomic_DNA"/>
</dbReference>